<name>A0ABN9W771_9DINO</name>
<dbReference type="EMBL" id="CAUYUJ010018255">
    <property type="protein sequence ID" value="CAK0881997.1"/>
    <property type="molecule type" value="Genomic_DNA"/>
</dbReference>
<evidence type="ECO:0000256" key="1">
    <source>
        <dbReference type="SAM" id="MobiDB-lite"/>
    </source>
</evidence>
<dbReference type="Proteomes" id="UP001189429">
    <property type="component" value="Unassembled WGS sequence"/>
</dbReference>
<proteinExistence type="predicted"/>
<feature type="compositionally biased region" description="Basic and acidic residues" evidence="1">
    <location>
        <begin position="338"/>
        <end position="353"/>
    </location>
</feature>
<sequence length="424" mass="41681">DTLDCVAAAGLRGLARVAGRGSVHAVGAVGARLVHHRAKVRERAAGAVALLADGGDPRAAASLRALLADRCPEVRVAALRALARLLARGGAAGGGGACAPRRVAPLLLSEAAGAVAAGAAKGCRSAAFAVLAMAGDPDEGVRGAAVRGWVRVARARGPEATVAAAVAVLPQLRDKSLEVRDAAASAVVAACRVEGSGMLDRALWLLRCERRAAARAAAAGIVARIAPRGCPRARDALEETQREAGASRGLRAAAAAALRRLEQAGGEVAAGGGGAEAGLASPEARCGQRLGRTAARVEGAARAAATWPEAPGPGAAAPPPAKCRRLQGALSTPSPPRQDAKGGGETPAKEREPAVPQAPAALARQCDRPDGAVVAGQGACAAAVCAAGATAAPPGGACQRVASVERGSLLVAEGIRAARCVAGG</sequence>
<accession>A0ABN9W771</accession>
<reference evidence="2" key="1">
    <citation type="submission" date="2023-10" db="EMBL/GenBank/DDBJ databases">
        <authorList>
            <person name="Chen Y."/>
            <person name="Shah S."/>
            <person name="Dougan E. K."/>
            <person name="Thang M."/>
            <person name="Chan C."/>
        </authorList>
    </citation>
    <scope>NUCLEOTIDE SEQUENCE [LARGE SCALE GENOMIC DNA]</scope>
</reference>
<keyword evidence="3" id="KW-1185">Reference proteome</keyword>
<protein>
    <recommendedName>
        <fullName evidence="4">Condensin complex subunit 1</fullName>
    </recommendedName>
</protein>
<evidence type="ECO:0008006" key="4">
    <source>
        <dbReference type="Google" id="ProtNLM"/>
    </source>
</evidence>
<evidence type="ECO:0000313" key="3">
    <source>
        <dbReference type="Proteomes" id="UP001189429"/>
    </source>
</evidence>
<organism evidence="2 3">
    <name type="scientific">Prorocentrum cordatum</name>
    <dbReference type="NCBI Taxonomy" id="2364126"/>
    <lineage>
        <taxon>Eukaryota</taxon>
        <taxon>Sar</taxon>
        <taxon>Alveolata</taxon>
        <taxon>Dinophyceae</taxon>
        <taxon>Prorocentrales</taxon>
        <taxon>Prorocentraceae</taxon>
        <taxon>Prorocentrum</taxon>
    </lineage>
</organism>
<feature type="compositionally biased region" description="Low complexity" evidence="1">
    <location>
        <begin position="301"/>
        <end position="315"/>
    </location>
</feature>
<gene>
    <name evidence="2" type="ORF">PCOR1329_LOCUS64657</name>
</gene>
<dbReference type="Gene3D" id="1.25.10.10">
    <property type="entry name" value="Leucine-rich Repeat Variant"/>
    <property type="match status" value="1"/>
</dbReference>
<dbReference type="InterPro" id="IPR016024">
    <property type="entry name" value="ARM-type_fold"/>
</dbReference>
<evidence type="ECO:0000313" key="2">
    <source>
        <dbReference type="EMBL" id="CAK0881997.1"/>
    </source>
</evidence>
<feature type="region of interest" description="Disordered" evidence="1">
    <location>
        <begin position="301"/>
        <end position="363"/>
    </location>
</feature>
<comment type="caution">
    <text evidence="2">The sequence shown here is derived from an EMBL/GenBank/DDBJ whole genome shotgun (WGS) entry which is preliminary data.</text>
</comment>
<feature type="non-terminal residue" evidence="2">
    <location>
        <position position="1"/>
    </location>
</feature>
<dbReference type="InterPro" id="IPR011989">
    <property type="entry name" value="ARM-like"/>
</dbReference>
<dbReference type="SUPFAM" id="SSF48371">
    <property type="entry name" value="ARM repeat"/>
    <property type="match status" value="1"/>
</dbReference>